<evidence type="ECO:0000259" key="2">
    <source>
        <dbReference type="PROSITE" id="PS50830"/>
    </source>
</evidence>
<dbReference type="InterPro" id="IPR035437">
    <property type="entry name" value="SNase_OB-fold_sf"/>
</dbReference>
<comment type="caution">
    <text evidence="3">The sequence shown here is derived from an EMBL/GenBank/DDBJ whole genome shotgun (WGS) entry which is preliminary data.</text>
</comment>
<accession>A0A840C5U0</accession>
<feature type="signal peptide" evidence="1">
    <location>
        <begin position="1"/>
        <end position="27"/>
    </location>
</feature>
<reference evidence="3" key="1">
    <citation type="submission" date="2020-08" db="EMBL/GenBank/DDBJ databases">
        <title>Genomic Encyclopedia of Type Strains, Phase IV (KMG-IV): sequencing the most valuable type-strain genomes for metagenomic binning, comparative biology and taxonomic classification.</title>
        <authorList>
            <person name="Goeker M."/>
        </authorList>
    </citation>
    <scope>NUCLEOTIDE SEQUENCE [LARGE SCALE GENOMIC DNA]</scope>
    <source>
        <strain evidence="3">DSM 105040</strain>
    </source>
</reference>
<dbReference type="EMBL" id="JACIEQ010000001">
    <property type="protein sequence ID" value="MBB4020440.1"/>
    <property type="molecule type" value="Genomic_DNA"/>
</dbReference>
<name>A0A840C5U0_9RHOB</name>
<dbReference type="AlphaFoldDB" id="A0A840C5U0"/>
<sequence>MPLPSRRLAVKAALVAASLLAGCSTHSVPPSRTVALPRSGPGCIIDRVVDGDTIGIACPDGSGGTARLVGFDTPETYRPACPAERRLGLQATAYLTQRLDGAAQISVAPGGGRDKYGRMLLQLYVDGRDIGQDMMAQGLAVAYDGGKRINWCERLTA</sequence>
<dbReference type="GO" id="GO:0004519">
    <property type="term" value="F:endonuclease activity"/>
    <property type="evidence" value="ECO:0007669"/>
    <property type="project" value="UniProtKB-KW"/>
</dbReference>
<keyword evidence="3" id="KW-0378">Hydrolase</keyword>
<keyword evidence="1" id="KW-0732">Signal</keyword>
<dbReference type="Gene3D" id="2.40.50.90">
    <property type="match status" value="1"/>
</dbReference>
<keyword evidence="4" id="KW-1185">Reference proteome</keyword>
<dbReference type="Proteomes" id="UP000585681">
    <property type="component" value="Unassembled WGS sequence"/>
</dbReference>
<gene>
    <name evidence="3" type="ORF">GGR17_000231</name>
</gene>
<dbReference type="InterPro" id="IPR016071">
    <property type="entry name" value="Staphylococal_nuclease_OB-fold"/>
</dbReference>
<dbReference type="SUPFAM" id="SSF50199">
    <property type="entry name" value="Staphylococcal nuclease"/>
    <property type="match status" value="1"/>
</dbReference>
<dbReference type="PROSITE" id="PS50830">
    <property type="entry name" value="TNASE_3"/>
    <property type="match status" value="1"/>
</dbReference>
<evidence type="ECO:0000313" key="3">
    <source>
        <dbReference type="EMBL" id="MBB4020440.1"/>
    </source>
</evidence>
<keyword evidence="3" id="KW-0540">Nuclease</keyword>
<dbReference type="SMART" id="SM00318">
    <property type="entry name" value="SNc"/>
    <property type="match status" value="1"/>
</dbReference>
<dbReference type="Pfam" id="PF00565">
    <property type="entry name" value="SNase"/>
    <property type="match status" value="1"/>
</dbReference>
<evidence type="ECO:0000313" key="4">
    <source>
        <dbReference type="Proteomes" id="UP000585681"/>
    </source>
</evidence>
<proteinExistence type="predicted"/>
<organism evidence="3 4">
    <name type="scientific">Actibacterium naphthalenivorans</name>
    <dbReference type="NCBI Taxonomy" id="1614693"/>
    <lineage>
        <taxon>Bacteria</taxon>
        <taxon>Pseudomonadati</taxon>
        <taxon>Pseudomonadota</taxon>
        <taxon>Alphaproteobacteria</taxon>
        <taxon>Rhodobacterales</taxon>
        <taxon>Roseobacteraceae</taxon>
        <taxon>Actibacterium</taxon>
    </lineage>
</organism>
<evidence type="ECO:0000256" key="1">
    <source>
        <dbReference type="SAM" id="SignalP"/>
    </source>
</evidence>
<keyword evidence="3" id="KW-0255">Endonuclease</keyword>
<dbReference type="PROSITE" id="PS51257">
    <property type="entry name" value="PROKAR_LIPOPROTEIN"/>
    <property type="match status" value="1"/>
</dbReference>
<feature type="chain" id="PRO_5032497851" evidence="1">
    <location>
        <begin position="28"/>
        <end position="157"/>
    </location>
</feature>
<protein>
    <submittedName>
        <fullName evidence="3">Endonuclease YncB(Thermonuclease family)</fullName>
    </submittedName>
</protein>
<dbReference type="RefSeq" id="WP_054538436.1">
    <property type="nucleotide sequence ID" value="NZ_JACIEQ010000001.1"/>
</dbReference>
<feature type="domain" description="TNase-like" evidence="2">
    <location>
        <begin position="45"/>
        <end position="143"/>
    </location>
</feature>